<gene>
    <name evidence="9" type="ORF">ACMD2_21585</name>
</gene>
<feature type="region of interest" description="Disordered" evidence="7">
    <location>
        <begin position="52"/>
        <end position="79"/>
    </location>
</feature>
<dbReference type="InterPro" id="IPR011009">
    <property type="entry name" value="Kinase-like_dom_sf"/>
</dbReference>
<comment type="similarity">
    <text evidence="6">Belongs to the protein kinase superfamily.</text>
</comment>
<dbReference type="STRING" id="4615.A0A199V3P5"/>
<dbReference type="InterPro" id="IPR017441">
    <property type="entry name" value="Protein_kinase_ATP_BS"/>
</dbReference>
<dbReference type="GO" id="GO:0005737">
    <property type="term" value="C:cytoplasm"/>
    <property type="evidence" value="ECO:0007669"/>
    <property type="project" value="TreeGrafter"/>
</dbReference>
<evidence type="ECO:0000256" key="5">
    <source>
        <dbReference type="PROSITE-ProRule" id="PRU10141"/>
    </source>
</evidence>
<name>A0A199V3P5_ANACO</name>
<evidence type="ECO:0000256" key="2">
    <source>
        <dbReference type="ARBA" id="ARBA00022741"/>
    </source>
</evidence>
<evidence type="ECO:0000313" key="10">
    <source>
        <dbReference type="Proteomes" id="UP000092600"/>
    </source>
</evidence>
<evidence type="ECO:0000259" key="8">
    <source>
        <dbReference type="PROSITE" id="PS50011"/>
    </source>
</evidence>
<dbReference type="GO" id="GO:0005524">
    <property type="term" value="F:ATP binding"/>
    <property type="evidence" value="ECO:0007669"/>
    <property type="project" value="UniProtKB-UniRule"/>
</dbReference>
<keyword evidence="3 9" id="KW-0418">Kinase</keyword>
<dbReference type="GO" id="GO:0004674">
    <property type="term" value="F:protein serine/threonine kinase activity"/>
    <property type="evidence" value="ECO:0007669"/>
    <property type="project" value="UniProtKB-KW"/>
</dbReference>
<evidence type="ECO:0000256" key="7">
    <source>
        <dbReference type="SAM" id="MobiDB-lite"/>
    </source>
</evidence>
<keyword evidence="6" id="KW-0723">Serine/threonine-protein kinase</keyword>
<dbReference type="Gene3D" id="1.10.510.10">
    <property type="entry name" value="Transferase(Phosphotransferase) domain 1"/>
    <property type="match status" value="1"/>
</dbReference>
<feature type="binding site" evidence="5">
    <location>
        <position position="150"/>
    </location>
    <ligand>
        <name>ATP</name>
        <dbReference type="ChEBI" id="CHEBI:30616"/>
    </ligand>
</feature>
<dbReference type="PANTHER" id="PTHR24346">
    <property type="entry name" value="MAP/MICROTUBULE AFFINITY-REGULATING KINASE"/>
    <property type="match status" value="1"/>
</dbReference>
<evidence type="ECO:0000313" key="9">
    <source>
        <dbReference type="EMBL" id="OAY71598.1"/>
    </source>
</evidence>
<keyword evidence="2 5" id="KW-0547">Nucleotide-binding</keyword>
<keyword evidence="4 5" id="KW-0067">ATP-binding</keyword>
<keyword evidence="1" id="KW-0808">Transferase</keyword>
<dbReference type="Proteomes" id="UP000092600">
    <property type="component" value="Unassembled WGS sequence"/>
</dbReference>
<dbReference type="InterPro" id="IPR008271">
    <property type="entry name" value="Ser/Thr_kinase_AS"/>
</dbReference>
<dbReference type="Pfam" id="PF00069">
    <property type="entry name" value="Pkinase"/>
    <property type="match status" value="1"/>
</dbReference>
<dbReference type="Gene3D" id="3.30.200.20">
    <property type="entry name" value="Phosphorylase Kinase, domain 1"/>
    <property type="match status" value="1"/>
</dbReference>
<feature type="domain" description="Protein kinase" evidence="8">
    <location>
        <begin position="6"/>
        <end position="315"/>
    </location>
</feature>
<evidence type="ECO:0000256" key="4">
    <source>
        <dbReference type="ARBA" id="ARBA00022840"/>
    </source>
</evidence>
<dbReference type="GO" id="GO:0035556">
    <property type="term" value="P:intracellular signal transduction"/>
    <property type="evidence" value="ECO:0007669"/>
    <property type="project" value="TreeGrafter"/>
</dbReference>
<dbReference type="PROSITE" id="PS50011">
    <property type="entry name" value="PROTEIN_KINASE_DOM"/>
    <property type="match status" value="1"/>
</dbReference>
<dbReference type="CDD" id="cd14008">
    <property type="entry name" value="STKc_LKB1_CaMKK"/>
    <property type="match status" value="1"/>
</dbReference>
<proteinExistence type="inferred from homology"/>
<protein>
    <submittedName>
        <fullName evidence="9">Serine/threonine-protein kinase GRIK2</fullName>
    </submittedName>
</protein>
<dbReference type="SMART" id="SM00220">
    <property type="entry name" value="S_TKc"/>
    <property type="match status" value="1"/>
</dbReference>
<comment type="caution">
    <text evidence="9">The sequence shown here is derived from an EMBL/GenBank/DDBJ whole genome shotgun (WGS) entry which is preliminary data.</text>
</comment>
<accession>A0A199V3P5</accession>
<evidence type="ECO:0000256" key="3">
    <source>
        <dbReference type="ARBA" id="ARBA00022777"/>
    </source>
</evidence>
<dbReference type="PROSITE" id="PS00107">
    <property type="entry name" value="PROTEIN_KINASE_ATP"/>
    <property type="match status" value="1"/>
</dbReference>
<dbReference type="PANTHER" id="PTHR24346:SF39">
    <property type="entry name" value="SERINE_THREONINE-PROTEIN KINASE GRIK1-RELATED"/>
    <property type="match status" value="1"/>
</dbReference>
<dbReference type="InterPro" id="IPR000719">
    <property type="entry name" value="Prot_kinase_dom"/>
</dbReference>
<dbReference type="AlphaFoldDB" id="A0A199V3P5"/>
<dbReference type="EMBL" id="LSRQ01003405">
    <property type="protein sequence ID" value="OAY71598.1"/>
    <property type="molecule type" value="Genomic_DNA"/>
</dbReference>
<organism evidence="9 10">
    <name type="scientific">Ananas comosus</name>
    <name type="common">Pineapple</name>
    <name type="synonym">Ananas ananas</name>
    <dbReference type="NCBI Taxonomy" id="4615"/>
    <lineage>
        <taxon>Eukaryota</taxon>
        <taxon>Viridiplantae</taxon>
        <taxon>Streptophyta</taxon>
        <taxon>Embryophyta</taxon>
        <taxon>Tracheophyta</taxon>
        <taxon>Spermatophyta</taxon>
        <taxon>Magnoliopsida</taxon>
        <taxon>Liliopsida</taxon>
        <taxon>Poales</taxon>
        <taxon>Bromeliaceae</taxon>
        <taxon>Bromelioideae</taxon>
        <taxon>Ananas</taxon>
    </lineage>
</organism>
<reference evidence="9 10" key="1">
    <citation type="journal article" date="2016" name="DNA Res.">
        <title>The draft genome of MD-2 pineapple using hybrid error correction of long reads.</title>
        <authorList>
            <person name="Redwan R.M."/>
            <person name="Saidin A."/>
            <person name="Kumar S.V."/>
        </authorList>
    </citation>
    <scope>NUCLEOTIDE SEQUENCE [LARGE SCALE GENOMIC DNA]</scope>
    <source>
        <strain evidence="10">cv. MD2</strain>
        <tissue evidence="9">Leaf</tissue>
    </source>
</reference>
<evidence type="ECO:0000256" key="6">
    <source>
        <dbReference type="RuleBase" id="RU000304"/>
    </source>
</evidence>
<dbReference type="SUPFAM" id="SSF56112">
    <property type="entry name" value="Protein kinase-like (PK-like)"/>
    <property type="match status" value="1"/>
</dbReference>
<sequence>MGGNRFSMSDLTDAGCCGCFGFLRKHHRSVMPFRGSSAAFSSDYLLPHNPEDVDRSFYNRENPDDDPHDSESGSQQSVKRSEEIILARIQNGLICRDVPVKETRRLTISKDENGNKMINEYVRQYKIGSGSYGKVVLYRNTKDGKLYAIKVYHRSYLSRIRVGGSETALSDVLREISIMKLLDHPNIVNLIENIIHRDIKPDNLLVTSSGMDDNDVLRRSPGTPVFSAPECYLGSTHHGIGADVWAVGVTLYCMILGQYPFVGENWEDTYEKIVNNPLYLPDDINPQLKDLLEGLLWKDPEQRIKLRAVAEHPWVVQEEGPIPEYECWCRRDKSSAAAAAAAAATTTSSDQQSLS</sequence>
<dbReference type="PROSITE" id="PS00108">
    <property type="entry name" value="PROTEIN_KINASE_ST"/>
    <property type="match status" value="1"/>
</dbReference>
<evidence type="ECO:0000256" key="1">
    <source>
        <dbReference type="ARBA" id="ARBA00022679"/>
    </source>
</evidence>
<feature type="compositionally biased region" description="Basic and acidic residues" evidence="7">
    <location>
        <begin position="52"/>
        <end position="62"/>
    </location>
</feature>